<name>A0ABV9IAP9_9DEIO</name>
<dbReference type="PROSITE" id="PS50110">
    <property type="entry name" value="RESPONSE_REGULATORY"/>
    <property type="match status" value="1"/>
</dbReference>
<evidence type="ECO:0000256" key="1">
    <source>
        <dbReference type="ARBA" id="ARBA00023125"/>
    </source>
</evidence>
<accession>A0ABV9IAP9</accession>
<evidence type="ECO:0000313" key="5">
    <source>
        <dbReference type="Proteomes" id="UP001595952"/>
    </source>
</evidence>
<dbReference type="PANTHER" id="PTHR48111:SF50">
    <property type="entry name" value="KDP OPERON TRANSCRIPTIONAL REGULATORY PROTEIN KDPE"/>
    <property type="match status" value="1"/>
</dbReference>
<dbReference type="CDD" id="cd00156">
    <property type="entry name" value="REC"/>
    <property type="match status" value="1"/>
</dbReference>
<keyword evidence="2" id="KW-0597">Phosphoprotein</keyword>
<dbReference type="InterPro" id="IPR039420">
    <property type="entry name" value="WalR-like"/>
</dbReference>
<feature type="domain" description="Response regulatory" evidence="3">
    <location>
        <begin position="3"/>
        <end position="119"/>
    </location>
</feature>
<organism evidence="4 5">
    <name type="scientific">Deinococcus hohokamensis</name>
    <dbReference type="NCBI Taxonomy" id="309883"/>
    <lineage>
        <taxon>Bacteria</taxon>
        <taxon>Thermotogati</taxon>
        <taxon>Deinococcota</taxon>
        <taxon>Deinococci</taxon>
        <taxon>Deinococcales</taxon>
        <taxon>Deinococcaceae</taxon>
        <taxon>Deinococcus</taxon>
    </lineage>
</organism>
<dbReference type="Proteomes" id="UP001595952">
    <property type="component" value="Unassembled WGS sequence"/>
</dbReference>
<reference evidence="5" key="1">
    <citation type="journal article" date="2019" name="Int. J. Syst. Evol. Microbiol.">
        <title>The Global Catalogue of Microorganisms (GCM) 10K type strain sequencing project: providing services to taxonomists for standard genome sequencing and annotation.</title>
        <authorList>
            <consortium name="The Broad Institute Genomics Platform"/>
            <consortium name="The Broad Institute Genome Sequencing Center for Infectious Disease"/>
            <person name="Wu L."/>
            <person name="Ma J."/>
        </authorList>
    </citation>
    <scope>NUCLEOTIDE SEQUENCE [LARGE SCALE GENOMIC DNA]</scope>
    <source>
        <strain evidence="5">CCUG 55995</strain>
    </source>
</reference>
<evidence type="ECO:0000313" key="4">
    <source>
        <dbReference type="EMBL" id="MFC4638360.1"/>
    </source>
</evidence>
<dbReference type="SUPFAM" id="SSF52172">
    <property type="entry name" value="CheY-like"/>
    <property type="match status" value="1"/>
</dbReference>
<dbReference type="SMART" id="SM00448">
    <property type="entry name" value="REC"/>
    <property type="match status" value="1"/>
</dbReference>
<evidence type="ECO:0000256" key="2">
    <source>
        <dbReference type="PROSITE-ProRule" id="PRU00169"/>
    </source>
</evidence>
<dbReference type="RefSeq" id="WP_380061366.1">
    <property type="nucleotide sequence ID" value="NZ_JBHSEI010000005.1"/>
</dbReference>
<dbReference type="PANTHER" id="PTHR48111">
    <property type="entry name" value="REGULATOR OF RPOS"/>
    <property type="match status" value="1"/>
</dbReference>
<dbReference type="InterPro" id="IPR011006">
    <property type="entry name" value="CheY-like_superfamily"/>
</dbReference>
<comment type="caution">
    <text evidence="4">The sequence shown here is derived from an EMBL/GenBank/DDBJ whole genome shotgun (WGS) entry which is preliminary data.</text>
</comment>
<evidence type="ECO:0000259" key="3">
    <source>
        <dbReference type="PROSITE" id="PS50110"/>
    </source>
</evidence>
<feature type="modified residue" description="4-aspartylphosphate" evidence="2">
    <location>
        <position position="54"/>
    </location>
</feature>
<sequence>MKRVLLIEDHLPDAILLEEWLHEAGVTWTVHPAGTYAAAEAAWHRQPFDLVLLDLDIPDGFGLPLVRRVLTLVGPTPVVILSGYRDEARAAQALALGAHSFQVKSPEAVWALATMFSGAAP</sequence>
<proteinExistence type="predicted"/>
<dbReference type="Gene3D" id="3.40.50.2300">
    <property type="match status" value="1"/>
</dbReference>
<gene>
    <name evidence="4" type="ORF">ACFO0D_08380</name>
</gene>
<dbReference type="InterPro" id="IPR001789">
    <property type="entry name" value="Sig_transdc_resp-reg_receiver"/>
</dbReference>
<protein>
    <submittedName>
        <fullName evidence="4">Response regulator</fullName>
    </submittedName>
</protein>
<keyword evidence="5" id="KW-1185">Reference proteome</keyword>
<dbReference type="EMBL" id="JBHSEI010000005">
    <property type="protein sequence ID" value="MFC4638360.1"/>
    <property type="molecule type" value="Genomic_DNA"/>
</dbReference>
<dbReference type="Pfam" id="PF00072">
    <property type="entry name" value="Response_reg"/>
    <property type="match status" value="1"/>
</dbReference>
<keyword evidence="1" id="KW-0238">DNA-binding</keyword>